<feature type="compositionally biased region" description="Basic and acidic residues" evidence="8">
    <location>
        <begin position="658"/>
        <end position="673"/>
    </location>
</feature>
<dbReference type="Proteomes" id="UP000267029">
    <property type="component" value="Unassembled WGS sequence"/>
</dbReference>
<feature type="domain" description="DDT" evidence="10">
    <location>
        <begin position="280"/>
        <end position="340"/>
    </location>
</feature>
<dbReference type="GO" id="GO:0008270">
    <property type="term" value="F:zinc ion binding"/>
    <property type="evidence" value="ECO:0007669"/>
    <property type="project" value="UniProtKB-KW"/>
</dbReference>
<feature type="region of interest" description="Disordered" evidence="8">
    <location>
        <begin position="1634"/>
        <end position="1656"/>
    </location>
</feature>
<feature type="compositionally biased region" description="Basic residues" evidence="8">
    <location>
        <begin position="84"/>
        <end position="100"/>
    </location>
</feature>
<feature type="region of interest" description="Disordered" evidence="8">
    <location>
        <begin position="1"/>
        <end position="28"/>
    </location>
</feature>
<dbReference type="InterPro" id="IPR019787">
    <property type="entry name" value="Znf_PHD-finger"/>
</dbReference>
<gene>
    <name evidence="11" type="ORF">MCOS_LOCUS7383</name>
</gene>
<dbReference type="GO" id="GO:0006357">
    <property type="term" value="P:regulation of transcription by RNA polymerase II"/>
    <property type="evidence" value="ECO:0007669"/>
    <property type="project" value="InterPro"/>
</dbReference>
<feature type="region of interest" description="Disordered" evidence="8">
    <location>
        <begin position="2472"/>
        <end position="2691"/>
    </location>
</feature>
<dbReference type="SUPFAM" id="SSF57903">
    <property type="entry name" value="FYVE/PHD zinc finger"/>
    <property type="match status" value="3"/>
</dbReference>
<feature type="region of interest" description="Disordered" evidence="8">
    <location>
        <begin position="64"/>
        <end position="238"/>
    </location>
</feature>
<evidence type="ECO:0000256" key="6">
    <source>
        <dbReference type="PROSITE-ProRule" id="PRU00146"/>
    </source>
</evidence>
<evidence type="ECO:0000256" key="2">
    <source>
        <dbReference type="ARBA" id="ARBA00022723"/>
    </source>
</evidence>
<feature type="region of interest" description="Disordered" evidence="8">
    <location>
        <begin position="1228"/>
        <end position="1247"/>
    </location>
</feature>
<dbReference type="InterPro" id="IPR018501">
    <property type="entry name" value="DDT_dom"/>
</dbReference>
<feature type="compositionally biased region" description="Basic and acidic residues" evidence="8">
    <location>
        <begin position="705"/>
        <end position="717"/>
    </location>
</feature>
<dbReference type="InterPro" id="IPR019786">
    <property type="entry name" value="Zinc_finger_PHD-type_CS"/>
</dbReference>
<feature type="compositionally biased region" description="Low complexity" evidence="8">
    <location>
        <begin position="2602"/>
        <end position="2612"/>
    </location>
</feature>
<evidence type="ECO:0000256" key="1">
    <source>
        <dbReference type="ARBA" id="ARBA00004123"/>
    </source>
</evidence>
<evidence type="ECO:0000259" key="10">
    <source>
        <dbReference type="PROSITE" id="PS50827"/>
    </source>
</evidence>
<dbReference type="Gene3D" id="3.30.40.10">
    <property type="entry name" value="Zinc/RING finger domain, C3HC4 (zinc finger)"/>
    <property type="match status" value="3"/>
</dbReference>
<dbReference type="EMBL" id="UXSR01005358">
    <property type="protein sequence ID" value="VDD81380.1"/>
    <property type="molecule type" value="Genomic_DNA"/>
</dbReference>
<feature type="domain" description="PHD-type" evidence="9">
    <location>
        <begin position="2756"/>
        <end position="2808"/>
    </location>
</feature>
<evidence type="ECO:0008006" key="13">
    <source>
        <dbReference type="Google" id="ProtNLM"/>
    </source>
</evidence>
<feature type="domain" description="PHD-type" evidence="9">
    <location>
        <begin position="2696"/>
        <end position="2749"/>
    </location>
</feature>
<feature type="region of interest" description="Disordered" evidence="8">
    <location>
        <begin position="2152"/>
        <end position="2209"/>
    </location>
</feature>
<evidence type="ECO:0000313" key="11">
    <source>
        <dbReference type="EMBL" id="VDD81380.1"/>
    </source>
</evidence>
<feature type="compositionally biased region" description="Low complexity" evidence="8">
    <location>
        <begin position="2495"/>
        <end position="2508"/>
    </location>
</feature>
<dbReference type="SMART" id="SM00249">
    <property type="entry name" value="PHD"/>
    <property type="match status" value="3"/>
</dbReference>
<keyword evidence="12" id="KW-1185">Reference proteome</keyword>
<feature type="compositionally biased region" description="Basic and acidic residues" evidence="8">
    <location>
        <begin position="136"/>
        <end position="167"/>
    </location>
</feature>
<feature type="region of interest" description="Disordered" evidence="8">
    <location>
        <begin position="702"/>
        <end position="724"/>
    </location>
</feature>
<feature type="compositionally biased region" description="Pro residues" evidence="8">
    <location>
        <begin position="2377"/>
        <end position="2389"/>
    </location>
</feature>
<feature type="coiled-coil region" evidence="7">
    <location>
        <begin position="1264"/>
        <end position="1298"/>
    </location>
</feature>
<dbReference type="PROSITE" id="PS01359">
    <property type="entry name" value="ZF_PHD_1"/>
    <property type="match status" value="2"/>
</dbReference>
<reference evidence="11 12" key="1">
    <citation type="submission" date="2018-10" db="EMBL/GenBank/DDBJ databases">
        <authorList>
            <consortium name="Pathogen Informatics"/>
        </authorList>
    </citation>
    <scope>NUCLEOTIDE SEQUENCE [LARGE SCALE GENOMIC DNA]</scope>
</reference>
<feature type="domain" description="PHD-type" evidence="9">
    <location>
        <begin position="472"/>
        <end position="519"/>
    </location>
</feature>
<dbReference type="InterPro" id="IPR013083">
    <property type="entry name" value="Znf_RING/FYVE/PHD"/>
</dbReference>
<evidence type="ECO:0000256" key="3">
    <source>
        <dbReference type="ARBA" id="ARBA00022771"/>
    </source>
</evidence>
<dbReference type="STRING" id="53468.A0A158QV74"/>
<keyword evidence="3 6" id="KW-0863">Zinc-finger</keyword>
<feature type="compositionally biased region" description="Pro residues" evidence="8">
    <location>
        <begin position="2282"/>
        <end position="2314"/>
    </location>
</feature>
<evidence type="ECO:0000256" key="8">
    <source>
        <dbReference type="SAM" id="MobiDB-lite"/>
    </source>
</evidence>
<feature type="non-terminal residue" evidence="11">
    <location>
        <position position="2966"/>
    </location>
</feature>
<evidence type="ECO:0000256" key="5">
    <source>
        <dbReference type="ARBA" id="ARBA00023242"/>
    </source>
</evidence>
<dbReference type="Pfam" id="PF00628">
    <property type="entry name" value="PHD"/>
    <property type="match status" value="3"/>
</dbReference>
<feature type="compositionally biased region" description="Polar residues" evidence="8">
    <location>
        <begin position="2343"/>
        <end position="2352"/>
    </location>
</feature>
<feature type="compositionally biased region" description="Polar residues" evidence="8">
    <location>
        <begin position="186"/>
        <end position="210"/>
    </location>
</feature>
<dbReference type="Pfam" id="PF02791">
    <property type="entry name" value="DDT"/>
    <property type="match status" value="1"/>
</dbReference>
<feature type="compositionally biased region" description="Basic and acidic residues" evidence="8">
    <location>
        <begin position="2200"/>
        <end position="2209"/>
    </location>
</feature>
<feature type="compositionally biased region" description="Pro residues" evidence="8">
    <location>
        <begin position="1231"/>
        <end position="1242"/>
    </location>
</feature>
<feature type="region of interest" description="Disordered" evidence="8">
    <location>
        <begin position="2258"/>
        <end position="2431"/>
    </location>
</feature>
<feature type="region of interest" description="Disordered" evidence="8">
    <location>
        <begin position="1584"/>
        <end position="1619"/>
    </location>
</feature>
<feature type="region of interest" description="Disordered" evidence="8">
    <location>
        <begin position="1101"/>
        <end position="1124"/>
    </location>
</feature>
<feature type="compositionally biased region" description="Low complexity" evidence="8">
    <location>
        <begin position="1391"/>
        <end position="1416"/>
    </location>
</feature>
<evidence type="ECO:0000256" key="7">
    <source>
        <dbReference type="SAM" id="Coils"/>
    </source>
</evidence>
<organism evidence="11 12">
    <name type="scientific">Mesocestoides corti</name>
    <name type="common">Flatworm</name>
    <dbReference type="NCBI Taxonomy" id="53468"/>
    <lineage>
        <taxon>Eukaryota</taxon>
        <taxon>Metazoa</taxon>
        <taxon>Spiralia</taxon>
        <taxon>Lophotrochozoa</taxon>
        <taxon>Platyhelminthes</taxon>
        <taxon>Cestoda</taxon>
        <taxon>Eucestoda</taxon>
        <taxon>Cyclophyllidea</taxon>
        <taxon>Mesocestoididae</taxon>
        <taxon>Mesocestoides</taxon>
    </lineage>
</organism>
<feature type="compositionally biased region" description="Polar residues" evidence="8">
    <location>
        <begin position="2317"/>
        <end position="2332"/>
    </location>
</feature>
<dbReference type="GO" id="GO:0000978">
    <property type="term" value="F:RNA polymerase II cis-regulatory region sequence-specific DNA binding"/>
    <property type="evidence" value="ECO:0007669"/>
    <property type="project" value="TreeGrafter"/>
</dbReference>
<evidence type="ECO:0000259" key="9">
    <source>
        <dbReference type="PROSITE" id="PS50016"/>
    </source>
</evidence>
<feature type="region of interest" description="Disordered" evidence="8">
    <location>
        <begin position="1188"/>
        <end position="1215"/>
    </location>
</feature>
<feature type="compositionally biased region" description="Acidic residues" evidence="8">
    <location>
        <begin position="1434"/>
        <end position="1446"/>
    </location>
</feature>
<dbReference type="InterPro" id="IPR011011">
    <property type="entry name" value="Znf_FYVE_PHD"/>
</dbReference>
<protein>
    <recommendedName>
        <fullName evidence="13">Nucleosome-remodeling factor subunit BPTF</fullName>
    </recommendedName>
</protein>
<evidence type="ECO:0000256" key="4">
    <source>
        <dbReference type="ARBA" id="ARBA00022833"/>
    </source>
</evidence>
<keyword evidence="2" id="KW-0479">Metal-binding</keyword>
<keyword evidence="5" id="KW-0539">Nucleus</keyword>
<feature type="compositionally biased region" description="Polar residues" evidence="8">
    <location>
        <begin position="1636"/>
        <end position="1656"/>
    </location>
</feature>
<evidence type="ECO:0000313" key="12">
    <source>
        <dbReference type="Proteomes" id="UP000267029"/>
    </source>
</evidence>
<keyword evidence="4" id="KW-0862">Zinc</keyword>
<feature type="compositionally biased region" description="Polar residues" evidence="8">
    <location>
        <begin position="2361"/>
        <end position="2376"/>
    </location>
</feature>
<feature type="compositionally biased region" description="Acidic residues" evidence="8">
    <location>
        <begin position="2177"/>
        <end position="2193"/>
    </location>
</feature>
<feature type="compositionally biased region" description="Basic and acidic residues" evidence="8">
    <location>
        <begin position="1447"/>
        <end position="1465"/>
    </location>
</feature>
<feature type="compositionally biased region" description="Low complexity" evidence="8">
    <location>
        <begin position="1606"/>
        <end position="1619"/>
    </location>
</feature>
<feature type="compositionally biased region" description="Low complexity" evidence="8">
    <location>
        <begin position="2413"/>
        <end position="2427"/>
    </location>
</feature>
<sequence length="2966" mass="324403">MDEPLERSEVPNMPLESGDDHGPKKRPKLTFINPAEWVDFEQKCVDTPISDADRNLCRRLVDRQAKSEQEEAASEVSEIGESKLKKKPRQRRSRKSRSKKRPTDPKRPWLDSDGEEADCALPLDDDSDDDAFLQRLAEEKEREEAEEIKRKQELKRQRQLKREERRSRATGRPGRPRAQLPFAHLYSNSTDDPQSSSKPSEASDGEQSPLNEYGDDDEIIDFPPPPSIEPDNSNEHGAAAGSLLDNVVTNDSTWLNAVVLRRRAPPLTLPPSSQDLLCPPEHLLEAVSIYRTLRQYGRLLRLSPFQLEDFLSALVANENSVILAEVHMVLLNALITEDEVNGTHLCPPDCKDAFSLMSGFLIDRYTWPYILALYLSSIKRGEAAAITALARVGSISTVGTAGPVAAVTTSGGADVVVTSALFFPDDVIPLDPSYPFVGLPQRLAILRGLVGLFLATGPVRGDILREGFTAHDDFCRVCRQSGEVLCCDNCPAVFHLSCLTPPLAAVPNTSWHCPLCATEQEAYGKKKIPKLTGQVRIPSLGYDRAGRVYWHIEGRLFVEPVDFAQREPELPGLFPGVHDENWERLEADKPGDLEDGSDEVGSEGACDPTVAYANEPHVYYYSSLDKIRIVRQQLSTQWEPALCAQLDALIPQDESEVQEVKPSTKPEPTEGHGRTLLDFTMVCLSEESKAPMVTAAVDGVSASEPDMKKEDAEEVDTKPTTWPPLLPLPPALTPSQLTSVFSNSQLSGDEETSMTSPMKRAYVLEMSGGVLVHNQDGIFENFPLSQEEYAAQLSESRPSVVASPLPPTDAAAPPPLRWRGWTNTLSRGLFVPNPSEATADASVNIALNRLQQHDEKERRRLLSNKFSLTDLAMEAWQWLDSEAAANMLLHAVSASEDGKETEHEGEVADPISPLRRRADAVGPARWLHTVKLTLCYVEAQLPAAALCPAWRLVRKDWIAAVLKATSVQDLADLLARLEAAIRPVVFQRIWTSSIGTLAPLVLVGWGVSYTKPNGLMMPSPCSTDLFCPGPLQLDRFTSAQREEEKRIRALERSTAAFNGLPATLVRTKTIQPIRHTVWKTRGEEYRRLGGDGWQWLSVTRRRQRPTAAPQPSKPSSVDRPPHLGLGWGVQPELLSRTDLHPRVSQEPILDYGLHPITGVPLCRNAPRCVYKVSCEALQEEEAETLVKKDEAMDVVDDAGGDSTSDKHESQSESVSVIDISRCLRDGGGRFFPPPARSPPPSPKTRRGRRHFHLDLLLAVREAAASRDLEASEAARRDLDQLREQRDALAARVSQIRSRLAHLATEAQSARSEHAKAVKARQAAIAEIKRLSQQPRFTGCPPSYGVTRPFTPIGHGGGGGGGGKGRKGGHGTAGRRPATSRRLQREEYNYDSGDSANSDDSAASSSSPPGSSTTGSNVLRRSSRRQKAKSVDPDFVVDFDEDDEEDEGGGRNRLENEDLEFRRRDSDDDGDRDVEYRPSTSSNVQSWVHGGGHYPRASGLPQFDGPNDDDDCGTDENSGDSGLPHRVLIKSIPTTTLVTSSSTGERQEQKPSATVVPPSGKSLLAQAFEGKAPAVVQIRHTQALNGDTSEGSQAQAAGGGGGGGGVTVLPTPVATTTPGGQPVRLVRVLRGPPGTPAGTQIIQTVDPNSGGVATTSSGRFALPDRWDKPHNSCRYRFCAAEVTHTGGGVIVTQASTLPAGYRLITPSSLPLNTTASTSTHSTVRNPLNFVQVVSTSAPVRARAVTPQLTPKTPLQPPSLVSIAPSPLGANRGSALRPLLAPANRPMLTPQLAPSLRPRMMRVVPMELDPSLDLAVSNAAKRLHEVDLEMFNLRKELKQLELQLAEVSVQVEEKEELVKRSGCHTAYAYSLNINKTHDALLLDRLDRAVKAAAATSRPPGRRFLVLPKHLPPINAYSWPPDPLFYANTLSDHPKREEGGKAPDSVVVTPSLFRLNRANLRGVILAAGRKDIPGYEAEKKRLASIPWSYPTARPCFAEAWRFRLRQIVNEGGAVSRSTCGELNAPSHYGVLLASLATNLRFLWHCLRWDDLVVSAGVCEDAALDAFDRYCLKLVIAESHGGGFTLRRLTAIQPLDKYWLRANFLVQTSVHKPATRKRANRVASRSTLGSGDDPPPRRWGRARRFADPDYDPAVDEGWRVGVPCSNANNSRRRRNPRSDEENNDEVEEERVSEEAAADDNASTSKRDARKEEWVSEDALQLWEIRNFFDNLLPIDGEYPPPMPPLALSGLPEGLVSDLSVPVKTDDCEDNTDGRIPRGSWIQPARCPSPEPPKAPSPKPPPPPSPPPPAPVVVDPPKPLLISSSARPLAPSSTPMSVPQPAFRPLIVNSSRPQGLQTPVMPGHQFASNPMSQVTNTSSYTLPPPLPPPPPPHPAPKRTSAPPAPLSPKSEAARARARSLAASHAARISAANRRFRTEKAALETRATALAEELANRRRLTVKVLALQVQEDILRARKAQQGDISESPTPERLSPLPSPKPLAKAAGGARGKSPVVGKRGSSRQSAIARQQPLRRSPPPPPPMKRSPTTPETDPATDSDEERCAMHAAPPKATQLDLERAVREERMMKNTTGAVAPTPRGRRPGRPRGGAPRQVHAKPASPPAPVVAKKVGGGRGKARGKGRGGASKAALPRPRLPIRTPNYLLKEAEEEEEGASVLASQSDVEDETSDGKSVPEGETDEDKVYCICKQPYDPSQEYIGCDLCQDWFHFTCVGLKPGSSPALLGDSWHCPDCQRDENKASEEVYCLCRTPYDAARVYIACDQCDEWYHAECVGLKPEAAANHEGEYICPACVKKAGVGTSKSKADENVETKADKGDVKQKTLYEASLTEPVKKAVDKLLADLQVSFRSGLHPSVLRIAHKLSWPFMKPFPVLALRKLTSPPKEPTGEQRRRRCAPRLLSFRWNLIRFMEAFKRGAYRSLGDVSLAGNRLFSNARLVYTNDSPEFYCTEVLEA</sequence>
<name>A0A158QV74_MESCO</name>
<dbReference type="PROSITE" id="PS50827">
    <property type="entry name" value="DDT"/>
    <property type="match status" value="1"/>
</dbReference>
<proteinExistence type="predicted"/>
<keyword evidence="7" id="KW-0175">Coiled coil</keyword>
<feature type="compositionally biased region" description="Basic and acidic residues" evidence="8">
    <location>
        <begin position="101"/>
        <end position="110"/>
    </location>
</feature>
<dbReference type="PANTHER" id="PTHR45975:SF2">
    <property type="entry name" value="NUCLEOSOME-REMODELING FACTOR SUBUNIT BPTF"/>
    <property type="match status" value="1"/>
</dbReference>
<dbReference type="InterPro" id="IPR001965">
    <property type="entry name" value="Znf_PHD"/>
</dbReference>
<dbReference type="CDD" id="cd15532">
    <property type="entry name" value="PHD2_CHD_II"/>
    <property type="match status" value="1"/>
</dbReference>
<dbReference type="GO" id="GO:0016589">
    <property type="term" value="C:NURF complex"/>
    <property type="evidence" value="ECO:0007669"/>
    <property type="project" value="InterPro"/>
</dbReference>
<dbReference type="PANTHER" id="PTHR45975">
    <property type="entry name" value="NUCLEOSOME-REMODELING FACTOR SUBUNIT BPTF"/>
    <property type="match status" value="1"/>
</dbReference>
<feature type="region of interest" description="Disordered" evidence="8">
    <location>
        <begin position="1333"/>
        <end position="1557"/>
    </location>
</feature>
<feature type="compositionally biased region" description="Gly residues" evidence="8">
    <location>
        <begin position="1596"/>
        <end position="1605"/>
    </location>
</feature>
<accession>A0A158QV74</accession>
<feature type="compositionally biased region" description="Gly residues" evidence="8">
    <location>
        <begin position="1353"/>
        <end position="1362"/>
    </location>
</feature>
<dbReference type="OrthoDB" id="784962at2759"/>
<comment type="subcellular location">
    <subcellularLocation>
        <location evidence="1">Nucleus</location>
    </subcellularLocation>
</comment>
<feature type="region of interest" description="Disordered" evidence="8">
    <location>
        <begin position="654"/>
        <end position="673"/>
    </location>
</feature>
<feature type="coiled-coil region" evidence="7">
    <location>
        <begin position="1821"/>
        <end position="1855"/>
    </location>
</feature>
<feature type="region of interest" description="Disordered" evidence="8">
    <location>
        <begin position="2111"/>
        <end position="2140"/>
    </location>
</feature>
<feature type="compositionally biased region" description="Acidic residues" evidence="8">
    <location>
        <begin position="112"/>
        <end position="131"/>
    </location>
</feature>
<feature type="compositionally biased region" description="Polar residues" evidence="8">
    <location>
        <begin position="1531"/>
        <end position="1543"/>
    </location>
</feature>
<feature type="compositionally biased region" description="Pro residues" evidence="8">
    <location>
        <begin position="2529"/>
        <end position="2538"/>
    </location>
</feature>
<dbReference type="InterPro" id="IPR038028">
    <property type="entry name" value="BPTF"/>
</dbReference>
<dbReference type="PROSITE" id="PS50016">
    <property type="entry name" value="ZF_PHD_2"/>
    <property type="match status" value="3"/>
</dbReference>
<feature type="compositionally biased region" description="Basic and acidic residues" evidence="8">
    <location>
        <begin position="2570"/>
        <end position="2581"/>
    </location>
</feature>
<dbReference type="CDD" id="cd15560">
    <property type="entry name" value="PHD2_3_BPTF"/>
    <property type="match status" value="2"/>
</dbReference>
<feature type="compositionally biased region" description="Acidic residues" evidence="8">
    <location>
        <begin position="1505"/>
        <end position="1517"/>
    </location>
</feature>
<dbReference type="SMART" id="SM00571">
    <property type="entry name" value="DDT"/>
    <property type="match status" value="1"/>
</dbReference>